<comment type="similarity">
    <text evidence="2">Belongs to the SEC16 family.</text>
</comment>
<feature type="region of interest" description="Disordered" evidence="6">
    <location>
        <begin position="74"/>
        <end position="95"/>
    </location>
</feature>
<dbReference type="AlphaFoldDB" id="A0A8J5QVL4"/>
<evidence type="ECO:0000256" key="6">
    <source>
        <dbReference type="SAM" id="MobiDB-lite"/>
    </source>
</evidence>
<evidence type="ECO:0000256" key="5">
    <source>
        <dbReference type="ARBA" id="ARBA00022892"/>
    </source>
</evidence>
<feature type="region of interest" description="Disordered" evidence="6">
    <location>
        <begin position="735"/>
        <end position="758"/>
    </location>
</feature>
<evidence type="ECO:0000256" key="2">
    <source>
        <dbReference type="ARBA" id="ARBA00005927"/>
    </source>
</evidence>
<evidence type="ECO:0000256" key="1">
    <source>
        <dbReference type="ARBA" id="ARBA00004240"/>
    </source>
</evidence>
<dbReference type="Proteomes" id="UP000729913">
    <property type="component" value="Unassembled WGS sequence"/>
</dbReference>
<feature type="compositionally biased region" description="Acidic residues" evidence="6">
    <location>
        <begin position="943"/>
        <end position="974"/>
    </location>
</feature>
<proteinExistence type="inferred from homology"/>
<dbReference type="GO" id="GO:0007030">
    <property type="term" value="P:Golgi organization"/>
    <property type="evidence" value="ECO:0007669"/>
    <property type="project" value="TreeGrafter"/>
</dbReference>
<feature type="compositionally biased region" description="Polar residues" evidence="6">
    <location>
        <begin position="770"/>
        <end position="784"/>
    </location>
</feature>
<keyword evidence="4" id="KW-0256">Endoplasmic reticulum</keyword>
<evidence type="ECO:0000313" key="9">
    <source>
        <dbReference type="Proteomes" id="UP000729913"/>
    </source>
</evidence>
<feature type="region of interest" description="Disordered" evidence="6">
    <location>
        <begin position="904"/>
        <end position="984"/>
    </location>
</feature>
<dbReference type="GO" id="GO:0012507">
    <property type="term" value="C:ER to Golgi transport vesicle membrane"/>
    <property type="evidence" value="ECO:0007669"/>
    <property type="project" value="TreeGrafter"/>
</dbReference>
<feature type="compositionally biased region" description="Low complexity" evidence="6">
    <location>
        <begin position="741"/>
        <end position="758"/>
    </location>
</feature>
<protein>
    <recommendedName>
        <fullName evidence="7">Sec16 Sec23-binding domain-containing protein</fullName>
    </recommendedName>
</protein>
<dbReference type="GO" id="GO:0016192">
    <property type="term" value="P:vesicle-mediated transport"/>
    <property type="evidence" value="ECO:0007669"/>
    <property type="project" value="UniProtKB-KW"/>
</dbReference>
<feature type="compositionally biased region" description="Low complexity" evidence="6">
    <location>
        <begin position="80"/>
        <end position="89"/>
    </location>
</feature>
<dbReference type="InterPro" id="IPR024298">
    <property type="entry name" value="Sec16_Sec23-bd"/>
</dbReference>
<keyword evidence="3" id="KW-0813">Transport</keyword>
<dbReference type="EMBL" id="JAAOIC020000067">
    <property type="protein sequence ID" value="KAG8034462.1"/>
    <property type="molecule type" value="Genomic_DNA"/>
</dbReference>
<dbReference type="PANTHER" id="PTHR13402:SF6">
    <property type="entry name" value="SECRETORY 16, ISOFORM I"/>
    <property type="match status" value="1"/>
</dbReference>
<feature type="domain" description="Sec16 Sec23-binding" evidence="7">
    <location>
        <begin position="384"/>
        <end position="618"/>
    </location>
</feature>
<keyword evidence="9" id="KW-1185">Reference proteome</keyword>
<dbReference type="GO" id="GO:0070971">
    <property type="term" value="C:endoplasmic reticulum exit site"/>
    <property type="evidence" value="ECO:0007669"/>
    <property type="project" value="TreeGrafter"/>
</dbReference>
<feature type="compositionally biased region" description="Polar residues" evidence="6">
    <location>
        <begin position="814"/>
        <end position="823"/>
    </location>
</feature>
<organism evidence="8 9">
    <name type="scientific">Cotesia typhae</name>
    <dbReference type="NCBI Taxonomy" id="2053667"/>
    <lineage>
        <taxon>Eukaryota</taxon>
        <taxon>Metazoa</taxon>
        <taxon>Ecdysozoa</taxon>
        <taxon>Arthropoda</taxon>
        <taxon>Hexapoda</taxon>
        <taxon>Insecta</taxon>
        <taxon>Pterygota</taxon>
        <taxon>Neoptera</taxon>
        <taxon>Endopterygota</taxon>
        <taxon>Hymenoptera</taxon>
        <taxon>Apocrita</taxon>
        <taxon>Ichneumonoidea</taxon>
        <taxon>Braconidae</taxon>
        <taxon>Microgastrinae</taxon>
        <taxon>Cotesia</taxon>
    </lineage>
</organism>
<accession>A0A8J5QVL4</accession>
<evidence type="ECO:0000313" key="8">
    <source>
        <dbReference type="EMBL" id="KAG8034462.1"/>
    </source>
</evidence>
<evidence type="ECO:0000259" key="7">
    <source>
        <dbReference type="Pfam" id="PF12931"/>
    </source>
</evidence>
<evidence type="ECO:0000256" key="4">
    <source>
        <dbReference type="ARBA" id="ARBA00022824"/>
    </source>
</evidence>
<dbReference type="PANTHER" id="PTHR13402">
    <property type="entry name" value="RGPR-RELATED"/>
    <property type="match status" value="1"/>
</dbReference>
<gene>
    <name evidence="8" type="ORF">G9C98_007538</name>
</gene>
<keyword evidence="5" id="KW-0931">ER-Golgi transport</keyword>
<dbReference type="Pfam" id="PF12931">
    <property type="entry name" value="TPR_Sec16"/>
    <property type="match status" value="1"/>
</dbReference>
<comment type="subcellular location">
    <subcellularLocation>
        <location evidence="1">Endoplasmic reticulum</location>
    </subcellularLocation>
</comment>
<evidence type="ECO:0000256" key="3">
    <source>
        <dbReference type="ARBA" id="ARBA00022448"/>
    </source>
</evidence>
<sequence length="1125" mass="128476">MTWTIAGGLRMTIEGVIEVRLIRDVAIPETMNHRGIRETGTTTAGEMSDADIMVITILEILEILEIPDPRREFYDDPYTRSSRPSSRSSYNDRERDFYGRRDPYYGYNGYNTYDFGTNYNNNYYAYLENLRRTNPTAYMEWYNKYYGNQQHNISSVVRVPSYPEDRASVHSGRSSCDDRTNSGKHTIGDISLLEDSRIVSRLTPTKFSTSHVQGSFSIGSLVQVHASYPADGERAKVDIVQVDSLLMHDPITREIRAYPGPLVKGVTHKKTIIEYCEAKIKKAAVNDELIDHASYILLYQLMIMLIQQNGNVVGVDIATLLLKNKEIYPYDAHKTNHKPIRRESTISQRSGGAGREGSVHEEVAQEIEEVKPIKTVEQITNEFRNTLLCGLVQEALEYAMTEGLWGHALFLASKLDKRTHASVMTRFANSLPVQDPLQTLYQLHSGRVPASVTCVADSKWDDWRPHLAMIISNTSANPEINRRAISTLGDTLTARGDIHGAHFCYILAQIDFEIYGTPGVKLVLIGSNHHKSYVEFATLEAVMLTEIYEYARNLSEPGFTIVGLQTFKFEIAQKMLDHGLIEKALLYLEQIAINIVQEPSKYKASFIQNVYTLSERIKFHDPVFKDCIEDVATLAWLNNLSDIVGRCQTGEIVQESNFSARTDAPSVMPDHEQRDTLQQWNYQQDYSNAPVSMMEVPTVDTNQDTWQPMSLPNTLQESYVTEQNIQYGQNVDGNQYHHHQQQQQQQQQSQSQQEQPQEYWKQTYNQNYSRDYNSDWQQPSNQMQYHGEQTDVDSAPAPGWNYESDKEEKPPTPEVSTFTTAPSNYNNINDNKILMDASSYANTLNTIRRRKIRAKNQLISNDFRSSTEDDSRPNDTTIFHTEKPRRLVKYPKVTTPFPNIMDAKKLPTVSKQKKIDPKYLKPPSAQPAVFLKCKPKMKPVSSEETDEEPKEDDEEGEIGEDDDDDDDGDEEEQDENVKNVLNNYKNPTDLDIQFSKMKLESFDLTTTTSSSSSFEVDKNFGRLKNRGQTLEQYCNFEEKKIVRVAPHIRRKDVICDTVDAWSYNESNSANSGYKPIIFGGTFNIDVPAANYVDNRLDNQVNKTRVLPGKRISKTFDIDAPVIYDE</sequence>
<reference evidence="8" key="2">
    <citation type="submission" date="2021-04" db="EMBL/GenBank/DDBJ databases">
        <title>Genome-wide patterns of bracovirus chromosomal integration into multiple host tissues during parasitism.</title>
        <authorList>
            <person name="Chebbi M.A.C."/>
        </authorList>
    </citation>
    <scope>NUCLEOTIDE SEQUENCE</scope>
    <source>
        <tissue evidence="8">Whole body</tissue>
    </source>
</reference>
<name>A0A8J5QVL4_9HYME</name>
<dbReference type="CDD" id="cd09233">
    <property type="entry name" value="ACE1-Sec16-like"/>
    <property type="match status" value="1"/>
</dbReference>
<dbReference type="GO" id="GO:0070973">
    <property type="term" value="P:protein localization to endoplasmic reticulum exit site"/>
    <property type="evidence" value="ECO:0007669"/>
    <property type="project" value="TreeGrafter"/>
</dbReference>
<reference evidence="8" key="1">
    <citation type="submission" date="2020-03" db="EMBL/GenBank/DDBJ databases">
        <authorList>
            <person name="Chebbi M.A."/>
            <person name="Drezen J.M."/>
        </authorList>
    </citation>
    <scope>NUCLEOTIDE SEQUENCE</scope>
    <source>
        <tissue evidence="8">Whole body</tissue>
    </source>
</reference>
<feature type="region of interest" description="Disordered" evidence="6">
    <location>
        <begin position="770"/>
        <end position="823"/>
    </location>
</feature>
<comment type="caution">
    <text evidence="8">The sequence shown here is derived from an EMBL/GenBank/DDBJ whole genome shotgun (WGS) entry which is preliminary data.</text>
</comment>
<dbReference type="OrthoDB" id="8918678at2759"/>